<evidence type="ECO:0000256" key="4">
    <source>
        <dbReference type="ARBA" id="ARBA00023242"/>
    </source>
</evidence>
<dbReference type="InterPro" id="IPR051945">
    <property type="entry name" value="RRM_MRD1_RNA_proc_ribogen"/>
</dbReference>
<protein>
    <recommendedName>
        <fullName evidence="7">RRM domain-containing protein</fullName>
    </recommendedName>
</protein>
<dbReference type="InterPro" id="IPR000504">
    <property type="entry name" value="RRM_dom"/>
</dbReference>
<organism evidence="8 9">
    <name type="scientific">Apatococcus fuscideae</name>
    <dbReference type="NCBI Taxonomy" id="2026836"/>
    <lineage>
        <taxon>Eukaryota</taxon>
        <taxon>Viridiplantae</taxon>
        <taxon>Chlorophyta</taxon>
        <taxon>core chlorophytes</taxon>
        <taxon>Trebouxiophyceae</taxon>
        <taxon>Chlorellales</taxon>
        <taxon>Chlorellaceae</taxon>
        <taxon>Apatococcus</taxon>
    </lineage>
</organism>
<dbReference type="EMBL" id="JALJOV010001894">
    <property type="protein sequence ID" value="KAK9838579.1"/>
    <property type="molecule type" value="Genomic_DNA"/>
</dbReference>
<evidence type="ECO:0000259" key="7">
    <source>
        <dbReference type="PROSITE" id="PS50102"/>
    </source>
</evidence>
<feature type="compositionally biased region" description="Basic and acidic residues" evidence="6">
    <location>
        <begin position="94"/>
        <end position="110"/>
    </location>
</feature>
<name>A0AAW1RXW2_9CHLO</name>
<evidence type="ECO:0000313" key="9">
    <source>
        <dbReference type="Proteomes" id="UP001485043"/>
    </source>
</evidence>
<comment type="subcellular location">
    <subcellularLocation>
        <location evidence="1">Nucleus</location>
    </subcellularLocation>
</comment>
<dbReference type="CDD" id="cd12416">
    <property type="entry name" value="RRM4_RBM28_like"/>
    <property type="match status" value="1"/>
</dbReference>
<feature type="domain" description="RRM" evidence="7">
    <location>
        <begin position="18"/>
        <end position="95"/>
    </location>
</feature>
<dbReference type="InterPro" id="IPR012677">
    <property type="entry name" value="Nucleotide-bd_a/b_plait_sf"/>
</dbReference>
<dbReference type="FunFam" id="3.30.70.330:FF:000182">
    <property type="entry name" value="RNA-binding motif protein 28"/>
    <property type="match status" value="1"/>
</dbReference>
<accession>A0AAW1RXW2</accession>
<dbReference type="PROSITE" id="PS50102">
    <property type="entry name" value="RRM"/>
    <property type="match status" value="4"/>
</dbReference>
<dbReference type="GO" id="GO:0003729">
    <property type="term" value="F:mRNA binding"/>
    <property type="evidence" value="ECO:0007669"/>
    <property type="project" value="TreeGrafter"/>
</dbReference>
<dbReference type="SUPFAM" id="SSF54928">
    <property type="entry name" value="RNA-binding domain, RBD"/>
    <property type="match status" value="3"/>
</dbReference>
<keyword evidence="9" id="KW-1185">Reference proteome</keyword>
<feature type="compositionally biased region" description="Polar residues" evidence="6">
    <location>
        <begin position="786"/>
        <end position="805"/>
    </location>
</feature>
<dbReference type="PANTHER" id="PTHR48039">
    <property type="entry name" value="RNA-BINDING MOTIF PROTEIN 14B"/>
    <property type="match status" value="1"/>
</dbReference>
<keyword evidence="2" id="KW-0677">Repeat</keyword>
<dbReference type="Gene3D" id="3.30.70.330">
    <property type="match status" value="4"/>
</dbReference>
<feature type="domain" description="RRM" evidence="7">
    <location>
        <begin position="272"/>
        <end position="349"/>
    </location>
</feature>
<keyword evidence="4" id="KW-0539">Nucleus</keyword>
<feature type="compositionally biased region" description="Polar residues" evidence="6">
    <location>
        <begin position="116"/>
        <end position="145"/>
    </location>
</feature>
<feature type="region of interest" description="Disordered" evidence="6">
    <location>
        <begin position="759"/>
        <end position="929"/>
    </location>
</feature>
<dbReference type="SMART" id="SM00360">
    <property type="entry name" value="RRM"/>
    <property type="match status" value="4"/>
</dbReference>
<feature type="compositionally biased region" description="Polar residues" evidence="6">
    <location>
        <begin position="874"/>
        <end position="883"/>
    </location>
</feature>
<dbReference type="GO" id="GO:0005634">
    <property type="term" value="C:nucleus"/>
    <property type="evidence" value="ECO:0007669"/>
    <property type="project" value="UniProtKB-SubCell"/>
</dbReference>
<reference evidence="8 9" key="1">
    <citation type="journal article" date="2024" name="Nat. Commun.">
        <title>Phylogenomics reveals the evolutionary origins of lichenization in chlorophyte algae.</title>
        <authorList>
            <person name="Puginier C."/>
            <person name="Libourel C."/>
            <person name="Otte J."/>
            <person name="Skaloud P."/>
            <person name="Haon M."/>
            <person name="Grisel S."/>
            <person name="Petersen M."/>
            <person name="Berrin J.G."/>
            <person name="Delaux P.M."/>
            <person name="Dal Grande F."/>
            <person name="Keller J."/>
        </authorList>
    </citation>
    <scope>NUCLEOTIDE SEQUENCE [LARGE SCALE GENOMIC DNA]</scope>
    <source>
        <strain evidence="8 9">SAG 2523</strain>
    </source>
</reference>
<feature type="region of interest" description="Disordered" evidence="6">
    <location>
        <begin position="94"/>
        <end position="145"/>
    </location>
</feature>
<feature type="domain" description="RRM" evidence="7">
    <location>
        <begin position="499"/>
        <end position="585"/>
    </location>
</feature>
<feature type="compositionally biased region" description="Basic and acidic residues" evidence="6">
    <location>
        <begin position="807"/>
        <end position="822"/>
    </location>
</feature>
<feature type="compositionally biased region" description="Polar residues" evidence="6">
    <location>
        <begin position="443"/>
        <end position="460"/>
    </location>
</feature>
<evidence type="ECO:0000313" key="8">
    <source>
        <dbReference type="EMBL" id="KAK9838579.1"/>
    </source>
</evidence>
<feature type="region of interest" description="Disordered" evidence="6">
    <location>
        <begin position="354"/>
        <end position="402"/>
    </location>
</feature>
<dbReference type="InterPro" id="IPR035979">
    <property type="entry name" value="RBD_domain_sf"/>
</dbReference>
<sequence length="957" mass="103625">MASAQPPAESGDKSKNKRTVFVRNIDFTVDKSALQASFEKYGPVANCFVVGQPGQRHQGYGFVQFKKFEAAEQAAKALNGSQLGKRSLQVELANRRETLEDRKRKRDESKAAPTGRSKSQKQSASNTQRQQSVPSEASAADTAQQARKDRIRAVALGGFDDASKEEVLQFARSLPGAKEVVDPISEGEIAHRKLRQDGCSGDVVYVIFASVKEAREAVPKLHRLVMPTASSSTEPKNRAKKARPAATTADAVQKAPLWARQVVGEGAYVKRWRIIIRNLPFQVRKEALLSSLEPAGFVWELHIPTSPDGKGKGFAFASFTSYADALRCVQLANQQVVSGRKVAVDWAVPTKEFAASQPKKAVPDEALVSPLPDEDVTDGKDATKFQPDAEEELPATSAPLDLAGERQRASGIIASLLNDIPAEEKDPPDAKRGRIAELAPPTAKQSQPKQDAPQAASTDFPSAARPEAKREENAAAGSVRAGQPLRLGQRPSQEVSLARTVFVRGLPVDGDRYQLQRALEVYGPLIACRVVKDKQTQKPNGQAFVEFASAPAAQAAANASALARDGQGHGIKVAGLALAVAMAVGKDDARSIAMKGVVDKHKDKRNLYLAQEGRIDEASAAWKGMTPKAQDIRRRINEDKDLKLRSPNFVVSRTRLCLHNLPVTLDEAALRQHVTTAVRERATKAHPEYKQVKILKKAAKSGKTSGPSRGVAFVEFASHDHAMAALRQMNNNPNIFGAADTPIVEFAVDSLKALQKQEARAQRVQASKSRSGGMRPAAQEQPVPSKGNQAQKPGSKGQPTVQAPSAESDRASKPKRQRPDRSGRKRKAVPPDAQARPSHSLPTGNAQPTEKPHKRQKGSVSGAPSKKPPALNMTAPSQLQQHHNSPHAKQVKPVASRKPSSKLRRGPSVTAPMRPGGRKKQREATDSVDKLKDAYLQKYFKTPAATAPQAALKKWFE</sequence>
<proteinExistence type="predicted"/>
<evidence type="ECO:0000256" key="3">
    <source>
        <dbReference type="ARBA" id="ARBA00022884"/>
    </source>
</evidence>
<comment type="caution">
    <text evidence="8">The sequence shown here is derived from an EMBL/GenBank/DDBJ whole genome shotgun (WGS) entry which is preliminary data.</text>
</comment>
<dbReference type="PANTHER" id="PTHR48039:SF5">
    <property type="entry name" value="RNA-BINDING PROTEIN 28"/>
    <property type="match status" value="1"/>
</dbReference>
<evidence type="ECO:0000256" key="5">
    <source>
        <dbReference type="PROSITE-ProRule" id="PRU00176"/>
    </source>
</evidence>
<evidence type="ECO:0000256" key="6">
    <source>
        <dbReference type="SAM" id="MobiDB-lite"/>
    </source>
</evidence>
<dbReference type="Proteomes" id="UP001485043">
    <property type="component" value="Unassembled WGS sequence"/>
</dbReference>
<evidence type="ECO:0000256" key="2">
    <source>
        <dbReference type="ARBA" id="ARBA00022737"/>
    </source>
</evidence>
<evidence type="ECO:0000256" key="1">
    <source>
        <dbReference type="ARBA" id="ARBA00004123"/>
    </source>
</evidence>
<keyword evidence="3 5" id="KW-0694">RNA-binding</keyword>
<feature type="domain" description="RRM" evidence="7">
    <location>
        <begin position="654"/>
        <end position="769"/>
    </location>
</feature>
<dbReference type="Pfam" id="PF00076">
    <property type="entry name" value="RRM_1"/>
    <property type="match status" value="4"/>
</dbReference>
<gene>
    <name evidence="8" type="ORF">WJX84_007396</name>
</gene>
<dbReference type="AlphaFoldDB" id="A0AAW1RXW2"/>
<feature type="region of interest" description="Disordered" evidence="6">
    <location>
        <begin position="439"/>
        <end position="491"/>
    </location>
</feature>